<dbReference type="InterPro" id="IPR001810">
    <property type="entry name" value="F-box_dom"/>
</dbReference>
<dbReference type="Pfam" id="PF08387">
    <property type="entry name" value="FBD"/>
    <property type="match status" value="1"/>
</dbReference>
<name>A0AAD8VIU2_LOLMU</name>
<dbReference type="InterPro" id="IPR036047">
    <property type="entry name" value="F-box-like_dom_sf"/>
</dbReference>
<dbReference type="Proteomes" id="UP001231189">
    <property type="component" value="Unassembled WGS sequence"/>
</dbReference>
<evidence type="ECO:0000259" key="2">
    <source>
        <dbReference type="Pfam" id="PF08387"/>
    </source>
</evidence>
<feature type="domain" description="F-box" evidence="1">
    <location>
        <begin position="20"/>
        <end position="60"/>
    </location>
</feature>
<gene>
    <name evidence="4" type="ORF">QYE76_030006</name>
</gene>
<evidence type="ECO:0000259" key="3">
    <source>
        <dbReference type="Pfam" id="PF24758"/>
    </source>
</evidence>
<proteinExistence type="predicted"/>
<dbReference type="PANTHER" id="PTHR32141:SF168">
    <property type="entry name" value="OS12G0595200 PROTEIN"/>
    <property type="match status" value="1"/>
</dbReference>
<dbReference type="Gene3D" id="3.80.10.10">
    <property type="entry name" value="Ribonuclease Inhibitor"/>
    <property type="match status" value="1"/>
</dbReference>
<dbReference type="InterPro" id="IPR055411">
    <property type="entry name" value="LRR_FXL15/At3g58940/PEG3-like"/>
</dbReference>
<feature type="domain" description="FBD" evidence="2">
    <location>
        <begin position="349"/>
        <end position="391"/>
    </location>
</feature>
<feature type="domain" description="F-box/LRR-repeat protein 15/At3g58940/PEG3-like LRR" evidence="3">
    <location>
        <begin position="101"/>
        <end position="326"/>
    </location>
</feature>
<dbReference type="PANTHER" id="PTHR32141">
    <property type="match status" value="1"/>
</dbReference>
<dbReference type="InterPro" id="IPR032675">
    <property type="entry name" value="LRR_dom_sf"/>
</dbReference>
<dbReference type="InterPro" id="IPR055302">
    <property type="entry name" value="F-box_dom-containing"/>
</dbReference>
<dbReference type="Pfam" id="PF00646">
    <property type="entry name" value="F-box"/>
    <property type="match status" value="1"/>
</dbReference>
<dbReference type="InterPro" id="IPR053781">
    <property type="entry name" value="F-box_AtFBL13-like"/>
</dbReference>
<accession>A0AAD8VIU2</accession>
<sequence length="458" mass="52188">MEATTHRPAKQPNLEELDLISLLPDEILGTIISLLHIEEGARTAILSRRWRHLWRSSPLNLDDGSHLWFLPNARQVASKILSEHQGGGRCLKVRHIYGADVDRWIESPALDNLQEIDLRIGSLPPSVLRFAPTLRVAVFSCCSFFLEDTPRTFSFPHLKELSLTSVTMREDTLHSVLSGCPVLESLLIDNCTGLRRLVINSQTLRSIAVCDDGLMAKQFDFIKVDHMDEIVIEDAPRLERFIRSLQFQPTPIIRVIRAPKLEILGPLTDDIAKFELGTTVSEEMTDGSLNTTMRSVKVLHLNSVGPNLGAVVRFLKLFPCLEKLYIMSCPRKNSRKKTKKNKQHPGTQDPIECLDHLKELVLRIYRFGDKQEVDFAKFFVLNAEVLELMTFAVHYDRHNVDRKQQHKLLKFDSRASPGAQVDTIVDYERERFACRNNSHILSMDSPFGSSCEYCTQGY</sequence>
<evidence type="ECO:0000259" key="1">
    <source>
        <dbReference type="Pfam" id="PF00646"/>
    </source>
</evidence>
<dbReference type="Gene3D" id="1.20.1280.50">
    <property type="match status" value="1"/>
</dbReference>
<organism evidence="4 5">
    <name type="scientific">Lolium multiflorum</name>
    <name type="common">Italian ryegrass</name>
    <name type="synonym">Lolium perenne subsp. multiflorum</name>
    <dbReference type="NCBI Taxonomy" id="4521"/>
    <lineage>
        <taxon>Eukaryota</taxon>
        <taxon>Viridiplantae</taxon>
        <taxon>Streptophyta</taxon>
        <taxon>Embryophyta</taxon>
        <taxon>Tracheophyta</taxon>
        <taxon>Spermatophyta</taxon>
        <taxon>Magnoliopsida</taxon>
        <taxon>Liliopsida</taxon>
        <taxon>Poales</taxon>
        <taxon>Poaceae</taxon>
        <taxon>BOP clade</taxon>
        <taxon>Pooideae</taxon>
        <taxon>Poodae</taxon>
        <taxon>Poeae</taxon>
        <taxon>Poeae Chloroplast Group 2 (Poeae type)</taxon>
        <taxon>Loliodinae</taxon>
        <taxon>Loliinae</taxon>
        <taxon>Lolium</taxon>
    </lineage>
</organism>
<evidence type="ECO:0000313" key="5">
    <source>
        <dbReference type="Proteomes" id="UP001231189"/>
    </source>
</evidence>
<dbReference type="InterPro" id="IPR006566">
    <property type="entry name" value="FBD"/>
</dbReference>
<dbReference type="Pfam" id="PF24758">
    <property type="entry name" value="LRR_At5g56370"/>
    <property type="match status" value="1"/>
</dbReference>
<dbReference type="EMBL" id="JAUUTY010000007">
    <property type="protein sequence ID" value="KAK1606333.1"/>
    <property type="molecule type" value="Genomic_DNA"/>
</dbReference>
<reference evidence="4" key="1">
    <citation type="submission" date="2023-07" db="EMBL/GenBank/DDBJ databases">
        <title>A chromosome-level genome assembly of Lolium multiflorum.</title>
        <authorList>
            <person name="Chen Y."/>
            <person name="Copetti D."/>
            <person name="Kolliker R."/>
            <person name="Studer B."/>
        </authorList>
    </citation>
    <scope>NUCLEOTIDE SEQUENCE</scope>
    <source>
        <strain evidence="4">02402/16</strain>
        <tissue evidence="4">Leaf</tissue>
    </source>
</reference>
<dbReference type="AlphaFoldDB" id="A0AAD8VIU2"/>
<evidence type="ECO:0008006" key="6">
    <source>
        <dbReference type="Google" id="ProtNLM"/>
    </source>
</evidence>
<evidence type="ECO:0000313" key="4">
    <source>
        <dbReference type="EMBL" id="KAK1606333.1"/>
    </source>
</evidence>
<dbReference type="SUPFAM" id="SSF52047">
    <property type="entry name" value="RNI-like"/>
    <property type="match status" value="1"/>
</dbReference>
<dbReference type="CDD" id="cd22160">
    <property type="entry name" value="F-box_AtFBL13-like"/>
    <property type="match status" value="1"/>
</dbReference>
<dbReference type="SUPFAM" id="SSF81383">
    <property type="entry name" value="F-box domain"/>
    <property type="match status" value="1"/>
</dbReference>
<comment type="caution">
    <text evidence="4">The sequence shown here is derived from an EMBL/GenBank/DDBJ whole genome shotgun (WGS) entry which is preliminary data.</text>
</comment>
<protein>
    <recommendedName>
        <fullName evidence="6">F-box domain-containing protein</fullName>
    </recommendedName>
</protein>
<keyword evidence="5" id="KW-1185">Reference proteome</keyword>